<dbReference type="InterPro" id="IPR019734">
    <property type="entry name" value="TPR_rpt"/>
</dbReference>
<dbReference type="Proteomes" id="UP001634393">
    <property type="component" value="Unassembled WGS sequence"/>
</dbReference>
<dbReference type="PROSITE" id="PS50005">
    <property type="entry name" value="TPR"/>
    <property type="match status" value="2"/>
</dbReference>
<proteinExistence type="predicted"/>
<feature type="repeat" description="TPR" evidence="1">
    <location>
        <begin position="261"/>
        <end position="294"/>
    </location>
</feature>
<comment type="caution">
    <text evidence="2">The sequence shown here is derived from an EMBL/GenBank/DDBJ whole genome shotgun (WGS) entry which is preliminary data.</text>
</comment>
<accession>A0ABD3S2Z4</accession>
<dbReference type="AlphaFoldDB" id="A0ABD3S2Z4"/>
<evidence type="ECO:0000256" key="1">
    <source>
        <dbReference type="PROSITE-ProRule" id="PRU00339"/>
    </source>
</evidence>
<dbReference type="Pfam" id="PF13432">
    <property type="entry name" value="TPR_16"/>
    <property type="match status" value="1"/>
</dbReference>
<gene>
    <name evidence="2" type="ORF">ACJIZ3_004743</name>
</gene>
<dbReference type="PANTHER" id="PTHR36350">
    <property type="entry name" value="TRANSMEMBRANE PROTEIN"/>
    <property type="match status" value="1"/>
</dbReference>
<reference evidence="2 3" key="1">
    <citation type="submission" date="2024-12" db="EMBL/GenBank/DDBJ databases">
        <title>The unique morphological basis and parallel evolutionary history of personate flowers in Penstemon.</title>
        <authorList>
            <person name="Depatie T.H."/>
            <person name="Wessinger C.A."/>
        </authorList>
    </citation>
    <scope>NUCLEOTIDE SEQUENCE [LARGE SCALE GENOMIC DNA]</scope>
    <source>
        <strain evidence="2">WTNN_2</strain>
        <tissue evidence="2">Leaf</tissue>
    </source>
</reference>
<keyword evidence="1" id="KW-0802">TPR repeat</keyword>
<dbReference type="InterPro" id="IPR011990">
    <property type="entry name" value="TPR-like_helical_dom_sf"/>
</dbReference>
<protein>
    <submittedName>
        <fullName evidence="2">Uncharacterized protein</fullName>
    </submittedName>
</protein>
<dbReference type="Gene3D" id="1.25.40.10">
    <property type="entry name" value="Tetratricopeptide repeat domain"/>
    <property type="match status" value="2"/>
</dbReference>
<keyword evidence="3" id="KW-1185">Reference proteome</keyword>
<sequence length="354" mass="40467">MKLSAKTLINTSAPKPISTYKMAASSFASLTPSVQNYSNHTRRILYFTTQNPKLQLPTKKINVSSTPTSIFSLFAIPSPTQKKVSNFFVEKIATLLLGSFIFMGSLNTRPVFAQPVQESEVFEQKENAQFEKSSDSEEEVMYMKLLQENPKDIEALKMIVNVKMKKGKTVEAVEYVEKLIELQPNEMEWRLLQALCYEMMGNLSKAKILFKDILKQKPLLLRALHGLAMVMHKNREGPAVFEMLGRALEVAHRTKKVNEERNIRILIAQMHLVKGNLEEALGHFQALIDENPRDFRPYLCQGIVYSLLKKREEAEASFEVYRSLVPGEFPQRGFLDDVVLAAKTESREKLEKEF</sequence>
<name>A0ABD3S2Z4_9LAMI</name>
<feature type="repeat" description="TPR" evidence="1">
    <location>
        <begin position="153"/>
        <end position="186"/>
    </location>
</feature>
<dbReference type="EMBL" id="JBJXBP010000007">
    <property type="protein sequence ID" value="KAL3818838.1"/>
    <property type="molecule type" value="Genomic_DNA"/>
</dbReference>
<organism evidence="2 3">
    <name type="scientific">Penstemon smallii</name>
    <dbReference type="NCBI Taxonomy" id="265156"/>
    <lineage>
        <taxon>Eukaryota</taxon>
        <taxon>Viridiplantae</taxon>
        <taxon>Streptophyta</taxon>
        <taxon>Embryophyta</taxon>
        <taxon>Tracheophyta</taxon>
        <taxon>Spermatophyta</taxon>
        <taxon>Magnoliopsida</taxon>
        <taxon>eudicotyledons</taxon>
        <taxon>Gunneridae</taxon>
        <taxon>Pentapetalae</taxon>
        <taxon>asterids</taxon>
        <taxon>lamiids</taxon>
        <taxon>Lamiales</taxon>
        <taxon>Plantaginaceae</taxon>
        <taxon>Cheloneae</taxon>
        <taxon>Penstemon</taxon>
    </lineage>
</organism>
<evidence type="ECO:0000313" key="2">
    <source>
        <dbReference type="EMBL" id="KAL3818838.1"/>
    </source>
</evidence>
<dbReference type="SMART" id="SM00028">
    <property type="entry name" value="TPR"/>
    <property type="match status" value="4"/>
</dbReference>
<evidence type="ECO:0000313" key="3">
    <source>
        <dbReference type="Proteomes" id="UP001634393"/>
    </source>
</evidence>
<dbReference type="SUPFAM" id="SSF48452">
    <property type="entry name" value="TPR-like"/>
    <property type="match status" value="1"/>
</dbReference>
<dbReference type="PANTHER" id="PTHR36350:SF3">
    <property type="entry name" value="TRANSMEMBRANE PROTEIN"/>
    <property type="match status" value="1"/>
</dbReference>